<dbReference type="Proteomes" id="UP000036938">
    <property type="component" value="Unassembled WGS sequence"/>
</dbReference>
<dbReference type="GO" id="GO:0009384">
    <property type="term" value="F:N-acylmannosamine kinase activity"/>
    <property type="evidence" value="ECO:0007669"/>
    <property type="project" value="TreeGrafter"/>
</dbReference>
<dbReference type="PANTHER" id="PTHR18964">
    <property type="entry name" value="ROK (REPRESSOR, ORF, KINASE) FAMILY"/>
    <property type="match status" value="1"/>
</dbReference>
<dbReference type="SUPFAM" id="SSF46785">
    <property type="entry name" value="Winged helix' DNA-binding domain"/>
    <property type="match status" value="1"/>
</dbReference>
<protein>
    <recommendedName>
        <fullName evidence="3">ROK family transcriptional regulator</fullName>
    </recommendedName>
</protein>
<dbReference type="InterPro" id="IPR036390">
    <property type="entry name" value="WH_DNA-bd_sf"/>
</dbReference>
<dbReference type="InterPro" id="IPR036388">
    <property type="entry name" value="WH-like_DNA-bd_sf"/>
</dbReference>
<accession>A0A0L1JNW8</accession>
<name>A0A0L1JNW8_9RHOB</name>
<sequence length="398" mass="42036">MSHSAERPRAGGDKVPGSMLRNHNERLILSLLRESGPLSGAQIARECAFSAQTASVITRSLEADGLIAFGDPVKGKVGKPSVPVALSAEGAYAFGLRIGRRGVEIILLDLLGQIRGSERSEYDFPTPEKVDQFVEGAIGRLSQRIPAARRDRIVGIGVGAPFELWNWLDLVGAPIREMAAWEGHSFHEAFARFTDLPVLVGNDATMACNGERVAGIGRHKPNFAYIYIGPLLGGGIVLNGELFEGASGNAAALGSLPAGGAGAGQINRYGSILLLERHLAEQTGKRVSLWGNAAAWAEHAELIEPWIRATALALAQAAVTVSSILDLQDIVIDGSYPRDVAQRIASDTQAALTEFDTRGIHPPSILCGTLGARAGTLGAAHQPIMAAHFLDGSQIAAR</sequence>
<comment type="caution">
    <text evidence="1">The sequence shown here is derived from an EMBL/GenBank/DDBJ whole genome shotgun (WGS) entry which is preliminary data.</text>
</comment>
<gene>
    <name evidence="1" type="ORF">ATO11_13365</name>
</gene>
<reference evidence="1 2" key="1">
    <citation type="journal article" date="2015" name="Int. J. Syst. Evol. Microbiol.">
        <title>Aestuariivita atlantica sp. nov., isolated from deep sea sediment of the Atlantic Ocean.</title>
        <authorList>
            <person name="Li G."/>
            <person name="Lai Q."/>
            <person name="Du Y."/>
            <person name="Liu X."/>
            <person name="Sun F."/>
            <person name="Shao Z."/>
        </authorList>
    </citation>
    <scope>NUCLEOTIDE SEQUENCE [LARGE SCALE GENOMIC DNA]</scope>
    <source>
        <strain evidence="1 2">22II-S11-z3</strain>
    </source>
</reference>
<dbReference type="AlphaFoldDB" id="A0A0L1JNW8"/>
<dbReference type="InterPro" id="IPR000600">
    <property type="entry name" value="ROK"/>
</dbReference>
<dbReference type="PANTHER" id="PTHR18964:SF169">
    <property type="entry name" value="N-ACETYLMANNOSAMINE KINASE"/>
    <property type="match status" value="1"/>
</dbReference>
<keyword evidence="2" id="KW-1185">Reference proteome</keyword>
<dbReference type="Gene3D" id="1.10.10.10">
    <property type="entry name" value="Winged helix-like DNA-binding domain superfamily/Winged helix DNA-binding domain"/>
    <property type="match status" value="1"/>
</dbReference>
<proteinExistence type="predicted"/>
<dbReference type="EMBL" id="AQQZ01000005">
    <property type="protein sequence ID" value="KNG93450.1"/>
    <property type="molecule type" value="Genomic_DNA"/>
</dbReference>
<dbReference type="GO" id="GO:0019262">
    <property type="term" value="P:N-acetylneuraminate catabolic process"/>
    <property type="evidence" value="ECO:0007669"/>
    <property type="project" value="TreeGrafter"/>
</dbReference>
<evidence type="ECO:0000313" key="1">
    <source>
        <dbReference type="EMBL" id="KNG93450.1"/>
    </source>
</evidence>
<dbReference type="Pfam" id="PF00480">
    <property type="entry name" value="ROK"/>
    <property type="match status" value="1"/>
</dbReference>
<dbReference type="CDD" id="cd23763">
    <property type="entry name" value="ASKHA_ATPase_ROK"/>
    <property type="match status" value="1"/>
</dbReference>
<evidence type="ECO:0000313" key="2">
    <source>
        <dbReference type="Proteomes" id="UP000036938"/>
    </source>
</evidence>
<evidence type="ECO:0008006" key="3">
    <source>
        <dbReference type="Google" id="ProtNLM"/>
    </source>
</evidence>
<dbReference type="STRING" id="1317121.ATO11_13365"/>
<organism evidence="1 2">
    <name type="scientific">Pseudaestuariivita atlantica</name>
    <dbReference type="NCBI Taxonomy" id="1317121"/>
    <lineage>
        <taxon>Bacteria</taxon>
        <taxon>Pseudomonadati</taxon>
        <taxon>Pseudomonadota</taxon>
        <taxon>Alphaproteobacteria</taxon>
        <taxon>Rhodobacterales</taxon>
        <taxon>Paracoccaceae</taxon>
        <taxon>Pseudaestuariivita</taxon>
    </lineage>
</organism>
<dbReference type="Gene3D" id="3.30.420.40">
    <property type="match status" value="2"/>
</dbReference>
<dbReference type="SUPFAM" id="SSF53067">
    <property type="entry name" value="Actin-like ATPase domain"/>
    <property type="match status" value="1"/>
</dbReference>
<dbReference type="PATRIC" id="fig|1317121.7.peg.3385"/>
<dbReference type="InterPro" id="IPR043129">
    <property type="entry name" value="ATPase_NBD"/>
</dbReference>
<dbReference type="Pfam" id="PF13412">
    <property type="entry name" value="HTH_24"/>
    <property type="match status" value="1"/>
</dbReference>